<dbReference type="InterPro" id="IPR052173">
    <property type="entry name" value="Beta-lactam_resp_regulator"/>
</dbReference>
<reference evidence="4" key="1">
    <citation type="journal article" date="2014" name="Int. J. Syst. Evol. Microbiol.">
        <title>Complete genome of a new Firmicutes species belonging to the dominant human colonic microbiota ('Ruminococcus bicirculans') reveals two chromosomes and a selective capacity to utilize plant glucans.</title>
        <authorList>
            <consortium name="NISC Comparative Sequencing Program"/>
            <person name="Wegmann U."/>
            <person name="Louis P."/>
            <person name="Goesmann A."/>
            <person name="Henrissat B."/>
            <person name="Duncan S.H."/>
            <person name="Flint H.J."/>
        </authorList>
    </citation>
    <scope>NUCLEOTIDE SEQUENCE</scope>
    <source>
        <strain evidence="4">NBRC 108216</strain>
    </source>
</reference>
<evidence type="ECO:0000313" key="4">
    <source>
        <dbReference type="EMBL" id="GLQ21839.1"/>
    </source>
</evidence>
<keyword evidence="2" id="KW-0472">Membrane</keyword>
<dbReference type="CDD" id="cd07341">
    <property type="entry name" value="M56_BlaR1_MecR1_like"/>
    <property type="match status" value="1"/>
</dbReference>
<evidence type="ECO:0000256" key="2">
    <source>
        <dbReference type="SAM" id="Phobius"/>
    </source>
</evidence>
<dbReference type="InterPro" id="IPR008756">
    <property type="entry name" value="Peptidase_M56"/>
</dbReference>
<accession>A0ABQ5V545</accession>
<dbReference type="PANTHER" id="PTHR34978:SF3">
    <property type="entry name" value="SLR0241 PROTEIN"/>
    <property type="match status" value="1"/>
</dbReference>
<dbReference type="RefSeq" id="WP_284373828.1">
    <property type="nucleotide sequence ID" value="NZ_BSNJ01000006.1"/>
</dbReference>
<dbReference type="EMBL" id="BSNJ01000006">
    <property type="protein sequence ID" value="GLQ21839.1"/>
    <property type="molecule type" value="Genomic_DNA"/>
</dbReference>
<proteinExistence type="predicted"/>
<keyword evidence="1" id="KW-0175">Coiled coil</keyword>
<dbReference type="Proteomes" id="UP001161390">
    <property type="component" value="Unassembled WGS sequence"/>
</dbReference>
<feature type="coiled-coil region" evidence="1">
    <location>
        <begin position="548"/>
        <end position="603"/>
    </location>
</feature>
<evidence type="ECO:0000256" key="1">
    <source>
        <dbReference type="SAM" id="Coils"/>
    </source>
</evidence>
<feature type="transmembrane region" description="Helical" evidence="2">
    <location>
        <begin position="311"/>
        <end position="329"/>
    </location>
</feature>
<organism evidence="4 5">
    <name type="scientific">Algimonas porphyrae</name>
    <dbReference type="NCBI Taxonomy" id="1128113"/>
    <lineage>
        <taxon>Bacteria</taxon>
        <taxon>Pseudomonadati</taxon>
        <taxon>Pseudomonadota</taxon>
        <taxon>Alphaproteobacteria</taxon>
        <taxon>Maricaulales</taxon>
        <taxon>Robiginitomaculaceae</taxon>
        <taxon>Algimonas</taxon>
    </lineage>
</organism>
<gene>
    <name evidence="4" type="ORF">GCM10007854_27940</name>
</gene>
<feature type="transmembrane region" description="Helical" evidence="2">
    <location>
        <begin position="100"/>
        <end position="122"/>
    </location>
</feature>
<dbReference type="Pfam" id="PF05569">
    <property type="entry name" value="Peptidase_M56"/>
    <property type="match status" value="1"/>
</dbReference>
<evidence type="ECO:0000259" key="3">
    <source>
        <dbReference type="Pfam" id="PF05569"/>
    </source>
</evidence>
<sequence length="604" mass="67030">MLLNTIIGVSALLLLVLLTRRAVARHFGPRIAYALWLLPILRLVLPPINLPSHWLPDFLTRSEPQTIMVQPAMTEEFVTSVALLNETAPSVSLWDQVLPWIAPAILSFWLVGIVIGLCWLILSQRRQMRRLRNTTTNVSVAIVADIERAASLSGLKTVPQVRQSLHADGPLVCGLRRPLIVIPQDFDARFTPQQRRLALLHEMLHVRRGDLWTATAMMAFRLINWPNPIIHWAWPRFRADQEAACDASVLRCMGETARGDYAETLLTAATTAGRAKPVSGPGLTLSLHHPVKERLMTLGSNTNTKRGVTRWALATLLLAGTAISAPLSLADDPDKTEIETVIVRPDDSKTTTSTKNVMRWVVSDDKNGERKGFEIRETDGVKTYLRVSRDGTTEELTREELVAEYGEDFDKSNTPHTLRLKQIVAGEPGLTALSQGEVHDGKTRTVIVRNKGKDHIEVRVEDGERSIFRVGEDGEKTLITEDELGALSDLNLTVDIDEMSVFPGGIGEGRKVMIVESEDVSNWVGDGENSFAFTMNSGSPLLSDEARLRSAQSMIAATNRMLEDLQDDSDKADRDLRNAEKELERARKALDKAMAAMEKAKDAK</sequence>
<keyword evidence="2" id="KW-1133">Transmembrane helix</keyword>
<evidence type="ECO:0000313" key="5">
    <source>
        <dbReference type="Proteomes" id="UP001161390"/>
    </source>
</evidence>
<comment type="caution">
    <text evidence="4">The sequence shown here is derived from an EMBL/GenBank/DDBJ whole genome shotgun (WGS) entry which is preliminary data.</text>
</comment>
<keyword evidence="2" id="KW-0812">Transmembrane</keyword>
<keyword evidence="5" id="KW-1185">Reference proteome</keyword>
<reference evidence="4" key="2">
    <citation type="submission" date="2023-01" db="EMBL/GenBank/DDBJ databases">
        <title>Draft genome sequence of Algimonas porphyrae strain NBRC 108216.</title>
        <authorList>
            <person name="Sun Q."/>
            <person name="Mori K."/>
        </authorList>
    </citation>
    <scope>NUCLEOTIDE SEQUENCE</scope>
    <source>
        <strain evidence="4">NBRC 108216</strain>
    </source>
</reference>
<dbReference type="PANTHER" id="PTHR34978">
    <property type="entry name" value="POSSIBLE SENSOR-TRANSDUCER PROTEIN BLAR"/>
    <property type="match status" value="1"/>
</dbReference>
<protein>
    <recommendedName>
        <fullName evidence="3">Peptidase M56 domain-containing protein</fullName>
    </recommendedName>
</protein>
<feature type="domain" description="Peptidase M56" evidence="3">
    <location>
        <begin position="2"/>
        <end position="298"/>
    </location>
</feature>
<name>A0ABQ5V545_9PROT</name>